<dbReference type="OrthoDB" id="3267146at2759"/>
<comment type="caution">
    <text evidence="2">The sequence shown here is derived from an EMBL/GenBank/DDBJ whole genome shotgun (WGS) entry which is preliminary data.</text>
</comment>
<dbReference type="Proteomes" id="UP000183567">
    <property type="component" value="Unassembled WGS sequence"/>
</dbReference>
<dbReference type="Gene3D" id="2.130.10.10">
    <property type="entry name" value="YVTN repeat-like/Quinoprotein amine dehydrogenase"/>
    <property type="match status" value="1"/>
</dbReference>
<keyword evidence="1" id="KW-0853">WD repeat</keyword>
<feature type="repeat" description="WD" evidence="1">
    <location>
        <begin position="23"/>
        <end position="64"/>
    </location>
</feature>
<dbReference type="PROSITE" id="PS50082">
    <property type="entry name" value="WD_REPEATS_2"/>
    <property type="match status" value="1"/>
</dbReference>
<evidence type="ECO:0000313" key="2">
    <source>
        <dbReference type="EMBL" id="OJA09322.1"/>
    </source>
</evidence>
<dbReference type="InterPro" id="IPR001680">
    <property type="entry name" value="WD40_rpt"/>
</dbReference>
<proteinExistence type="predicted"/>
<evidence type="ECO:0000256" key="1">
    <source>
        <dbReference type="PROSITE-ProRule" id="PRU00221"/>
    </source>
</evidence>
<dbReference type="PROSITE" id="PS50294">
    <property type="entry name" value="WD_REPEATS_REGION"/>
    <property type="match status" value="1"/>
</dbReference>
<dbReference type="InterPro" id="IPR036322">
    <property type="entry name" value="WD40_repeat_dom_sf"/>
</dbReference>
<name>A0A1J8QIP8_9AGAM</name>
<dbReference type="Pfam" id="PF00400">
    <property type="entry name" value="WD40"/>
    <property type="match status" value="1"/>
</dbReference>
<dbReference type="InterPro" id="IPR015943">
    <property type="entry name" value="WD40/YVTN_repeat-like_dom_sf"/>
</dbReference>
<reference evidence="2 3" key="1">
    <citation type="submission" date="2016-03" db="EMBL/GenBank/DDBJ databases">
        <title>Comparative genomics of the ectomycorrhizal sister species Rhizopogon vinicolor and Rhizopogon vesiculosus (Basidiomycota: Boletales) reveals a divergence of the mating type B locus.</title>
        <authorList>
            <person name="Mujic A.B."/>
            <person name="Kuo A."/>
            <person name="Tritt A."/>
            <person name="Lipzen A."/>
            <person name="Chen C."/>
            <person name="Johnson J."/>
            <person name="Sharma A."/>
            <person name="Barry K."/>
            <person name="Grigoriev I.V."/>
            <person name="Spatafora J.W."/>
        </authorList>
    </citation>
    <scope>NUCLEOTIDE SEQUENCE [LARGE SCALE GENOMIC DNA]</scope>
    <source>
        <strain evidence="2 3">AM-OR11-056</strain>
    </source>
</reference>
<organism evidence="2 3">
    <name type="scientific">Rhizopogon vesiculosus</name>
    <dbReference type="NCBI Taxonomy" id="180088"/>
    <lineage>
        <taxon>Eukaryota</taxon>
        <taxon>Fungi</taxon>
        <taxon>Dikarya</taxon>
        <taxon>Basidiomycota</taxon>
        <taxon>Agaricomycotina</taxon>
        <taxon>Agaricomycetes</taxon>
        <taxon>Agaricomycetidae</taxon>
        <taxon>Boletales</taxon>
        <taxon>Suillineae</taxon>
        <taxon>Rhizopogonaceae</taxon>
        <taxon>Rhizopogon</taxon>
    </lineage>
</organism>
<dbReference type="SMART" id="SM00320">
    <property type="entry name" value="WD40"/>
    <property type="match status" value="1"/>
</dbReference>
<dbReference type="STRING" id="180088.A0A1J8QIP8"/>
<dbReference type="EMBL" id="LVVM01005960">
    <property type="protein sequence ID" value="OJA09322.1"/>
    <property type="molecule type" value="Genomic_DNA"/>
</dbReference>
<evidence type="ECO:0000313" key="3">
    <source>
        <dbReference type="Proteomes" id="UP000183567"/>
    </source>
</evidence>
<protein>
    <submittedName>
        <fullName evidence="2">Uncharacterized protein</fullName>
    </submittedName>
</protein>
<dbReference type="AlphaFoldDB" id="A0A1J8QIP8"/>
<accession>A0A1J8QIP8</accession>
<dbReference type="SUPFAM" id="SSF50978">
    <property type="entry name" value="WD40 repeat-like"/>
    <property type="match status" value="1"/>
</dbReference>
<keyword evidence="3" id="KW-1185">Reference proteome</keyword>
<gene>
    <name evidence="2" type="ORF">AZE42_09526</name>
</gene>
<sequence>MASTSIRPAPAAKETILTPVFTLKGHDSYIRSISYLPDGKQIISGSDDKAARRWDPQAGKEIEKAQKVCQYGWKLPLRGAQSLGG</sequence>